<protein>
    <recommendedName>
        <fullName evidence="13">Securin</fullName>
    </recommendedName>
</protein>
<dbReference type="EMBL" id="WNYA01000004">
    <property type="protein sequence ID" value="KAG8579082.1"/>
    <property type="molecule type" value="Genomic_DNA"/>
</dbReference>
<comment type="subcellular location">
    <subcellularLocation>
        <location evidence="2">Cytoplasm</location>
    </subcellularLocation>
    <subcellularLocation>
        <location evidence="1">Nucleus</location>
    </subcellularLocation>
</comment>
<evidence type="ECO:0000256" key="4">
    <source>
        <dbReference type="ARBA" id="ARBA00022490"/>
    </source>
</evidence>
<evidence type="ECO:0000256" key="8">
    <source>
        <dbReference type="ARBA" id="ARBA00022829"/>
    </source>
</evidence>
<reference evidence="15" key="1">
    <citation type="thesis" date="2020" institute="ProQuest LLC" country="789 East Eisenhower Parkway, Ann Arbor, MI, USA">
        <title>Comparative Genomics and Chromosome Evolution.</title>
        <authorList>
            <person name="Mudd A.B."/>
        </authorList>
    </citation>
    <scope>NUCLEOTIDE SEQUENCE</scope>
    <source>
        <strain evidence="15">237g6f4</strain>
        <tissue evidence="15">Blood</tissue>
    </source>
</reference>
<comment type="caution">
    <text evidence="15">The sequence shown here is derived from an EMBL/GenBank/DDBJ whole genome shotgun (WGS) entry which is preliminary data.</text>
</comment>
<keyword evidence="10" id="KW-0729">SH3-binding</keyword>
<evidence type="ECO:0000256" key="2">
    <source>
        <dbReference type="ARBA" id="ARBA00004496"/>
    </source>
</evidence>
<evidence type="ECO:0000256" key="12">
    <source>
        <dbReference type="ARBA" id="ARBA00023306"/>
    </source>
</evidence>
<evidence type="ECO:0000256" key="7">
    <source>
        <dbReference type="ARBA" id="ARBA00022776"/>
    </source>
</evidence>
<dbReference type="InterPro" id="IPR006940">
    <property type="entry name" value="Securin_separation_inhibitor"/>
</dbReference>
<feature type="region of interest" description="Disordered" evidence="14">
    <location>
        <begin position="30"/>
        <end position="50"/>
    </location>
</feature>
<dbReference type="PANTHER" id="PTHR10418:SF2">
    <property type="entry name" value="SECURIN"/>
    <property type="match status" value="1"/>
</dbReference>
<dbReference type="PANTHER" id="PTHR10418">
    <property type="entry name" value="SECURIN-3"/>
    <property type="match status" value="1"/>
</dbReference>
<dbReference type="Pfam" id="PF04856">
    <property type="entry name" value="Securin"/>
    <property type="match status" value="1"/>
</dbReference>
<evidence type="ECO:0000256" key="14">
    <source>
        <dbReference type="SAM" id="MobiDB-lite"/>
    </source>
</evidence>
<evidence type="ECO:0000313" key="15">
    <source>
        <dbReference type="EMBL" id="KAG8579082.1"/>
    </source>
</evidence>
<dbReference type="GO" id="GO:0017124">
    <property type="term" value="F:SH3 domain binding"/>
    <property type="evidence" value="ECO:0007669"/>
    <property type="project" value="UniProtKB-KW"/>
</dbReference>
<evidence type="ECO:0000256" key="1">
    <source>
        <dbReference type="ARBA" id="ARBA00004123"/>
    </source>
</evidence>
<evidence type="ECO:0000256" key="3">
    <source>
        <dbReference type="ARBA" id="ARBA00009264"/>
    </source>
</evidence>
<dbReference type="GO" id="GO:0051301">
    <property type="term" value="P:cell division"/>
    <property type="evidence" value="ECO:0007669"/>
    <property type="project" value="UniProtKB-KW"/>
</dbReference>
<gene>
    <name evidence="15" type="ORF">GDO81_010710</name>
</gene>
<dbReference type="GO" id="GO:0051276">
    <property type="term" value="P:chromosome organization"/>
    <property type="evidence" value="ECO:0007669"/>
    <property type="project" value="InterPro"/>
</dbReference>
<name>A0AAV7C3P0_ENGPU</name>
<keyword evidence="11" id="KW-0539">Nucleus</keyword>
<dbReference type="AlphaFoldDB" id="A0AAV7C3P0"/>
<dbReference type="GO" id="GO:0005737">
    <property type="term" value="C:cytoplasm"/>
    <property type="evidence" value="ECO:0007669"/>
    <property type="project" value="UniProtKB-SubCell"/>
</dbReference>
<keyword evidence="6" id="KW-0677">Repeat</keyword>
<evidence type="ECO:0000256" key="5">
    <source>
        <dbReference type="ARBA" id="ARBA00022618"/>
    </source>
</evidence>
<evidence type="ECO:0000256" key="6">
    <source>
        <dbReference type="ARBA" id="ARBA00022737"/>
    </source>
</evidence>
<organism evidence="15 16">
    <name type="scientific">Engystomops pustulosus</name>
    <name type="common">Tungara frog</name>
    <name type="synonym">Physalaemus pustulosus</name>
    <dbReference type="NCBI Taxonomy" id="76066"/>
    <lineage>
        <taxon>Eukaryota</taxon>
        <taxon>Metazoa</taxon>
        <taxon>Chordata</taxon>
        <taxon>Craniata</taxon>
        <taxon>Vertebrata</taxon>
        <taxon>Euteleostomi</taxon>
        <taxon>Amphibia</taxon>
        <taxon>Batrachia</taxon>
        <taxon>Anura</taxon>
        <taxon>Neobatrachia</taxon>
        <taxon>Hyloidea</taxon>
        <taxon>Leptodactylidae</taxon>
        <taxon>Leiuperinae</taxon>
        <taxon>Engystomops</taxon>
    </lineage>
</organism>
<comment type="similarity">
    <text evidence="3">Belongs to the securin family.</text>
</comment>
<evidence type="ECO:0000256" key="13">
    <source>
        <dbReference type="ARBA" id="ARBA00039185"/>
    </source>
</evidence>
<keyword evidence="8" id="KW-0159">Chromosome partition</keyword>
<dbReference type="GO" id="GO:0045143">
    <property type="term" value="P:homologous chromosome segregation"/>
    <property type="evidence" value="ECO:0007669"/>
    <property type="project" value="TreeGrafter"/>
</dbReference>
<evidence type="ECO:0000256" key="11">
    <source>
        <dbReference type="ARBA" id="ARBA00023242"/>
    </source>
</evidence>
<keyword evidence="16" id="KW-1185">Reference proteome</keyword>
<keyword evidence="5" id="KW-0132">Cell division</keyword>
<evidence type="ECO:0000256" key="10">
    <source>
        <dbReference type="ARBA" id="ARBA00023036"/>
    </source>
</evidence>
<proteinExistence type="inferred from homology"/>
<evidence type="ECO:0000313" key="16">
    <source>
        <dbReference type="Proteomes" id="UP000824782"/>
    </source>
</evidence>
<dbReference type="Proteomes" id="UP000824782">
    <property type="component" value="Unassembled WGS sequence"/>
</dbReference>
<accession>A0AAV7C3P0</accession>
<keyword evidence="9" id="KW-0832">Ubl conjugation</keyword>
<dbReference type="GO" id="GO:0005634">
    <property type="term" value="C:nucleus"/>
    <property type="evidence" value="ECO:0007669"/>
    <property type="project" value="UniProtKB-SubCell"/>
</dbReference>
<evidence type="ECO:0000256" key="9">
    <source>
        <dbReference type="ARBA" id="ARBA00022843"/>
    </source>
</evidence>
<sequence>MATRIFIDQENGDAAATLLVKDRIKLPNAGRSNVRSHHGKVFGSASGEKTSRKALGNVNKQVTDQKAAQPLKGNLKTKKAAPVSKKVTEVSIKSEKQHYPEIEKFVPYNPADFESFDVPEEHRLSHLALAGVGLMVNVTEAKKFDALLNLEPVPMEMAVFSWEADAVDGLSSFLSTMEEITVEMPPVL</sequence>
<keyword evidence="12" id="KW-0131">Cell cycle</keyword>
<keyword evidence="7" id="KW-0498">Mitosis</keyword>
<keyword evidence="4" id="KW-0963">Cytoplasm</keyword>